<name>A0A7W6HVI5_9BACT</name>
<dbReference type="InterPro" id="IPR009412">
    <property type="entry name" value="DUF1062"/>
</dbReference>
<proteinExistence type="predicted"/>
<comment type="caution">
    <text evidence="1">The sequence shown here is derived from an EMBL/GenBank/DDBJ whole genome shotgun (WGS) entry which is preliminary data.</text>
</comment>
<dbReference type="Proteomes" id="UP000546007">
    <property type="component" value="Unassembled WGS sequence"/>
</dbReference>
<evidence type="ECO:0000313" key="1">
    <source>
        <dbReference type="EMBL" id="MBB4025778.1"/>
    </source>
</evidence>
<accession>A0A7W6HVI5</accession>
<organism evidence="1 2">
    <name type="scientific">Butyricimonas faecihominis</name>
    <dbReference type="NCBI Taxonomy" id="1472416"/>
    <lineage>
        <taxon>Bacteria</taxon>
        <taxon>Pseudomonadati</taxon>
        <taxon>Bacteroidota</taxon>
        <taxon>Bacteroidia</taxon>
        <taxon>Bacteroidales</taxon>
        <taxon>Odoribacteraceae</taxon>
        <taxon>Butyricimonas</taxon>
    </lineage>
</organism>
<protein>
    <recommendedName>
        <fullName evidence="3">DUF1062 domain-containing protein</fullName>
    </recommendedName>
</protein>
<dbReference type="EMBL" id="JACIES010000003">
    <property type="protein sequence ID" value="MBB4025778.1"/>
    <property type="molecule type" value="Genomic_DNA"/>
</dbReference>
<evidence type="ECO:0000313" key="2">
    <source>
        <dbReference type="Proteomes" id="UP000546007"/>
    </source>
</evidence>
<dbReference type="AlphaFoldDB" id="A0A7W6HVI5"/>
<evidence type="ECO:0008006" key="3">
    <source>
        <dbReference type="Google" id="ProtNLM"/>
    </source>
</evidence>
<dbReference type="Pfam" id="PF06353">
    <property type="entry name" value="DUF1062"/>
    <property type="match status" value="1"/>
</dbReference>
<gene>
    <name evidence="1" type="ORF">GGR14_001562</name>
</gene>
<keyword evidence="2" id="KW-1185">Reference proteome</keyword>
<sequence>MNAQKRNIDVWLIYRCVECDSTYNLTILSRTKPELIKKDLFSKFSENDEKLSWEYAFSSEIGRKNGVELDYSSVEYEILHDDILINEILDAEGEVVAFKIRTHFEFGLKLSSVIRFCLGVSSNLLNQMIEAEAIFVSEGCLLKKRKVKDGDIVFVNKEKLRNMYIFRGML</sequence>
<reference evidence="1 2" key="1">
    <citation type="submission" date="2020-08" db="EMBL/GenBank/DDBJ databases">
        <title>Genomic Encyclopedia of Type Strains, Phase IV (KMG-IV): sequencing the most valuable type-strain genomes for metagenomic binning, comparative biology and taxonomic classification.</title>
        <authorList>
            <person name="Goeker M."/>
        </authorList>
    </citation>
    <scope>NUCLEOTIDE SEQUENCE [LARGE SCALE GENOMIC DNA]</scope>
    <source>
        <strain evidence="1 2">DSM 105721</strain>
    </source>
</reference>